<feature type="compositionally biased region" description="Basic residues" evidence="1">
    <location>
        <begin position="521"/>
        <end position="532"/>
    </location>
</feature>
<feature type="region of interest" description="Disordered" evidence="1">
    <location>
        <begin position="488"/>
        <end position="532"/>
    </location>
</feature>
<feature type="signal peptide" evidence="2">
    <location>
        <begin position="1"/>
        <end position="16"/>
    </location>
</feature>
<evidence type="ECO:0000256" key="1">
    <source>
        <dbReference type="SAM" id="MobiDB-lite"/>
    </source>
</evidence>
<feature type="region of interest" description="Disordered" evidence="1">
    <location>
        <begin position="37"/>
        <end position="82"/>
    </location>
</feature>
<keyword evidence="4" id="KW-1185">Reference proteome</keyword>
<dbReference type="RefSeq" id="XP_013357362.1">
    <property type="nucleotide sequence ID" value="XM_013501908.1"/>
</dbReference>
<dbReference type="VEuPathDB" id="ToxoDB:EMH_0022250"/>
<evidence type="ECO:0000313" key="4">
    <source>
        <dbReference type="Proteomes" id="UP000030744"/>
    </source>
</evidence>
<reference evidence="3" key="1">
    <citation type="submission" date="2013-10" db="EMBL/GenBank/DDBJ databases">
        <title>Genomic analysis of the causative agents of coccidiosis in chickens.</title>
        <authorList>
            <person name="Reid A.J."/>
            <person name="Blake D."/>
            <person name="Billington K."/>
            <person name="Browne H."/>
            <person name="Dunn M."/>
            <person name="Hung S."/>
            <person name="Kawahara F."/>
            <person name="Miranda-Saavedra D."/>
            <person name="Mourier T."/>
            <person name="Nagra H."/>
            <person name="Otto T.D."/>
            <person name="Rawlings N."/>
            <person name="Sanchez A."/>
            <person name="Sanders M."/>
            <person name="Subramaniam C."/>
            <person name="Tay Y."/>
            <person name="Dear P."/>
            <person name="Doerig C."/>
            <person name="Gruber A."/>
            <person name="Parkinson J."/>
            <person name="Shirley M."/>
            <person name="Wan K.L."/>
            <person name="Berriman M."/>
            <person name="Tomley F."/>
            <person name="Pain A."/>
        </authorList>
    </citation>
    <scope>NUCLEOTIDE SEQUENCE [LARGE SCALE GENOMIC DNA]</scope>
    <source>
        <strain evidence="3">Houghton</strain>
    </source>
</reference>
<accession>U6K9U3</accession>
<dbReference type="AlphaFoldDB" id="U6K9U3"/>
<dbReference type="Proteomes" id="UP000030744">
    <property type="component" value="Unassembled WGS sequence"/>
</dbReference>
<feature type="region of interest" description="Disordered" evidence="1">
    <location>
        <begin position="405"/>
        <end position="433"/>
    </location>
</feature>
<feature type="chain" id="PRO_5004672461" evidence="2">
    <location>
        <begin position="17"/>
        <end position="705"/>
    </location>
</feature>
<organism evidence="3 4">
    <name type="scientific">Eimeria mitis</name>
    <dbReference type="NCBI Taxonomy" id="44415"/>
    <lineage>
        <taxon>Eukaryota</taxon>
        <taxon>Sar</taxon>
        <taxon>Alveolata</taxon>
        <taxon>Apicomplexa</taxon>
        <taxon>Conoidasida</taxon>
        <taxon>Coccidia</taxon>
        <taxon>Eucoccidiorida</taxon>
        <taxon>Eimeriorina</taxon>
        <taxon>Eimeriidae</taxon>
        <taxon>Eimeria</taxon>
    </lineage>
</organism>
<feature type="compositionally biased region" description="Basic residues" evidence="1">
    <location>
        <begin position="292"/>
        <end position="301"/>
    </location>
</feature>
<dbReference type="GeneID" id="25377107"/>
<proteinExistence type="predicted"/>
<feature type="region of interest" description="Disordered" evidence="1">
    <location>
        <begin position="593"/>
        <end position="613"/>
    </location>
</feature>
<dbReference type="EMBL" id="HG687193">
    <property type="protein sequence ID" value="CDJ34800.1"/>
    <property type="molecule type" value="Genomic_DNA"/>
</dbReference>
<protein>
    <submittedName>
        <fullName evidence="3">Uncharacterized protein</fullName>
    </submittedName>
</protein>
<evidence type="ECO:0000313" key="3">
    <source>
        <dbReference type="EMBL" id="CDJ34800.1"/>
    </source>
</evidence>
<feature type="region of interest" description="Disordered" evidence="1">
    <location>
        <begin position="279"/>
        <end position="301"/>
    </location>
</feature>
<keyword evidence="2" id="KW-0732">Signal</keyword>
<dbReference type="OrthoDB" id="348781at2759"/>
<evidence type="ECO:0000256" key="2">
    <source>
        <dbReference type="SAM" id="SignalP"/>
    </source>
</evidence>
<feature type="compositionally biased region" description="Basic and acidic residues" evidence="1">
    <location>
        <begin position="71"/>
        <end position="82"/>
    </location>
</feature>
<sequence>MLLSLFLPFLPSACTPRPPSLRLRRWQLVRLPRRGRQRRLGSSVEQGTSNNSSCCSGLPRQLQQPQLQQHPVKDSNPRKPETNEEIAVQVPECLTNSLALFLIHLKLQRAVQNTLSQTEILALCLLARERRQRLPPSTPTATKAKPIADKVAHSSAEGQAPCFANGGTPCFTDGRYPCSADGCSGSPSQQCRGPTCASLPSAFATAVGGRRFRIDPLDVCVLLASQRLQLDDLSLLDDLESVAAETEAAHEKENKWWRWATMLGINRTRGDIWKSAAAKLQQQQQKQEQQQHHRLVRRRRKKSLVAEESLPPFPVLATSPCSAAAANNKNNNIKKTALGAPAVTLSASAAAESGFAPLRGPGSMQLGLCPDAAATAGAPEAPGRFPTGASLEALSPASRHWGDCTSLRGPGAPSFHPFRSDEAGAEAPASAVGEPAAAAGNEAAAAAAGEAAAAAVARLSRNCLALLGHSCQWPLAASCTGGPRALVSDPAGGSPRASQGPPSLGEDWKSAVGFREGRRGSSSRRRVTLRRRQRLSPLDPPYDAHALLLHPFCAAPAAALPDAETARAAEVHEVALDFLSRTKGTQGCPQCIRGEPRKGDKQNPTNASPCPHHQRLHYTKVGEHGACLPDPLVPTTSACTTPKSAEAILRDLILENKFTSVHLVRREATKTADNAGDLESGILMLAILLGGWLLQSYVKFYLLAL</sequence>
<name>U6K9U3_9EIME</name>
<gene>
    <name evidence="3" type="ORF">EMH_0022250</name>
</gene>
<feature type="compositionally biased region" description="Polar residues" evidence="1">
    <location>
        <begin position="45"/>
        <end position="55"/>
    </location>
</feature>
<reference evidence="3" key="2">
    <citation type="submission" date="2013-10" db="EMBL/GenBank/DDBJ databases">
        <authorList>
            <person name="Aslett M."/>
        </authorList>
    </citation>
    <scope>NUCLEOTIDE SEQUENCE [LARGE SCALE GENOMIC DNA]</scope>
    <source>
        <strain evidence="3">Houghton</strain>
    </source>
</reference>
<feature type="compositionally biased region" description="Low complexity" evidence="1">
    <location>
        <begin position="58"/>
        <end position="70"/>
    </location>
</feature>